<organism evidence="4 5">
    <name type="scientific">Fervidicella metallireducens AeB</name>
    <dbReference type="NCBI Taxonomy" id="1403537"/>
    <lineage>
        <taxon>Bacteria</taxon>
        <taxon>Bacillati</taxon>
        <taxon>Bacillota</taxon>
        <taxon>Clostridia</taxon>
        <taxon>Eubacteriales</taxon>
        <taxon>Clostridiaceae</taxon>
        <taxon>Fervidicella</taxon>
    </lineage>
</organism>
<dbReference type="STRING" id="1403537.Q428_00120"/>
<dbReference type="GO" id="GO:0004536">
    <property type="term" value="F:DNA nuclease activity"/>
    <property type="evidence" value="ECO:0007669"/>
    <property type="project" value="InterPro"/>
</dbReference>
<dbReference type="GO" id="GO:0016788">
    <property type="term" value="F:hydrolase activity, acting on ester bonds"/>
    <property type="evidence" value="ECO:0007669"/>
    <property type="project" value="InterPro"/>
</dbReference>
<dbReference type="NCBIfam" id="TIGR00010">
    <property type="entry name" value="YchF/TatD family DNA exonuclease"/>
    <property type="match status" value="1"/>
</dbReference>
<dbReference type="PROSITE" id="PS01090">
    <property type="entry name" value="TATD_2"/>
    <property type="match status" value="1"/>
</dbReference>
<dbReference type="CDD" id="cd01310">
    <property type="entry name" value="TatD_DNAse"/>
    <property type="match status" value="1"/>
</dbReference>
<feature type="binding site" evidence="3">
    <location>
        <position position="200"/>
    </location>
    <ligand>
        <name>a divalent metal cation</name>
        <dbReference type="ChEBI" id="CHEBI:60240"/>
        <label>1</label>
    </ligand>
</feature>
<keyword evidence="5" id="KW-1185">Reference proteome</keyword>
<feature type="binding site" evidence="3">
    <location>
        <position position="127"/>
    </location>
    <ligand>
        <name>a divalent metal cation</name>
        <dbReference type="ChEBI" id="CHEBI:60240"/>
        <label>2</label>
    </ligand>
</feature>
<dbReference type="GO" id="GO:0046872">
    <property type="term" value="F:metal ion binding"/>
    <property type="evidence" value="ECO:0007669"/>
    <property type="project" value="UniProtKB-KW"/>
</dbReference>
<dbReference type="InterPro" id="IPR032466">
    <property type="entry name" value="Metal_Hydrolase"/>
</dbReference>
<reference evidence="4 5" key="1">
    <citation type="journal article" date="2014" name="Genome Announc.">
        <title>Draft Genome Sequence of Fervidicella metallireducens Strain AeBT, an Iron-Reducing Thermoanaerobe from the Great Artesian Basin.</title>
        <authorList>
            <person name="Patel B.K."/>
        </authorList>
    </citation>
    <scope>NUCLEOTIDE SEQUENCE [LARGE SCALE GENOMIC DNA]</scope>
    <source>
        <strain evidence="4 5">AeB</strain>
    </source>
</reference>
<keyword evidence="1 3" id="KW-0479">Metal-binding</keyword>
<name>A0A017RYT3_9CLOT</name>
<feature type="binding site" evidence="3">
    <location>
        <position position="6"/>
    </location>
    <ligand>
        <name>a divalent metal cation</name>
        <dbReference type="ChEBI" id="CHEBI:60240"/>
        <label>1</label>
    </ligand>
</feature>
<gene>
    <name evidence="4" type="ORF">Q428_00120</name>
</gene>
<evidence type="ECO:0000256" key="3">
    <source>
        <dbReference type="PIRSR" id="PIRSR005902-1"/>
    </source>
</evidence>
<dbReference type="InterPro" id="IPR015991">
    <property type="entry name" value="TatD/YcfH-like"/>
</dbReference>
<evidence type="ECO:0000313" key="5">
    <source>
        <dbReference type="Proteomes" id="UP000019681"/>
    </source>
</evidence>
<keyword evidence="2 4" id="KW-0378">Hydrolase</keyword>
<dbReference type="OrthoDB" id="9810005at2"/>
<protein>
    <submittedName>
        <fullName evidence="4">Hydrolase TatD</fullName>
    </submittedName>
</protein>
<dbReference type="PIRSF" id="PIRSF005902">
    <property type="entry name" value="DNase_TatD"/>
    <property type="match status" value="1"/>
</dbReference>
<dbReference type="InterPro" id="IPR018228">
    <property type="entry name" value="DNase_TatD-rel_CS"/>
</dbReference>
<dbReference type="EMBL" id="AZQP01000001">
    <property type="protein sequence ID" value="EYE89756.1"/>
    <property type="molecule type" value="Genomic_DNA"/>
</dbReference>
<dbReference type="PROSITE" id="PS01091">
    <property type="entry name" value="TATD_3"/>
    <property type="match status" value="1"/>
</dbReference>
<feature type="binding site" evidence="3">
    <location>
        <position position="91"/>
    </location>
    <ligand>
        <name>a divalent metal cation</name>
        <dbReference type="ChEBI" id="CHEBI:60240"/>
        <label>1</label>
    </ligand>
</feature>
<feature type="binding site" evidence="3">
    <location>
        <position position="150"/>
    </location>
    <ligand>
        <name>a divalent metal cation</name>
        <dbReference type="ChEBI" id="CHEBI:60240"/>
        <label>2</label>
    </ligand>
</feature>
<dbReference type="Proteomes" id="UP000019681">
    <property type="component" value="Unassembled WGS sequence"/>
</dbReference>
<proteinExistence type="predicted"/>
<accession>A0A017RYT3</accession>
<dbReference type="FunFam" id="3.20.20.140:FF:000005">
    <property type="entry name" value="TatD family hydrolase"/>
    <property type="match status" value="1"/>
</dbReference>
<dbReference type="SUPFAM" id="SSF51556">
    <property type="entry name" value="Metallo-dependent hydrolases"/>
    <property type="match status" value="1"/>
</dbReference>
<evidence type="ECO:0000313" key="4">
    <source>
        <dbReference type="EMBL" id="EYE89756.1"/>
    </source>
</evidence>
<feature type="binding site" evidence="3">
    <location>
        <position position="8"/>
    </location>
    <ligand>
        <name>a divalent metal cation</name>
        <dbReference type="ChEBI" id="CHEBI:60240"/>
        <label>1</label>
    </ligand>
</feature>
<sequence length="251" mass="28559">MIFDSHAHYDDEAFKNDLEEVIDKIKRAGVNRVLNCGADLKSCITTTELTHKYDFIYGAVGIHPHSADEVFNNINKIGDMLQNEKIQAVGEIGLDYYYDTHDRNLQIKAFKEQMDLAKQLDFPVVIHDRDAHEDTLKVIKEFKGVKGVLHCYSGSLEFAKEILKEDYYLGFTGVVTFKNAKKAIEVVQHIPLDKILIETDCPYMAPVPHRGERNDSSYLLHVADKIAQIKGIGYDEVCKATYENASTLFRL</sequence>
<dbReference type="PANTHER" id="PTHR46124:SF2">
    <property type="entry name" value="D-AMINOACYL-TRNA DEACYLASE"/>
    <property type="match status" value="1"/>
</dbReference>
<dbReference type="Gene3D" id="3.20.20.140">
    <property type="entry name" value="Metal-dependent hydrolases"/>
    <property type="match status" value="1"/>
</dbReference>
<dbReference type="Pfam" id="PF01026">
    <property type="entry name" value="TatD_DNase"/>
    <property type="match status" value="1"/>
</dbReference>
<dbReference type="InterPro" id="IPR001130">
    <property type="entry name" value="TatD-like"/>
</dbReference>
<dbReference type="AlphaFoldDB" id="A0A017RYT3"/>
<dbReference type="PANTHER" id="PTHR46124">
    <property type="entry name" value="D-AMINOACYL-TRNA DEACYLASE"/>
    <property type="match status" value="1"/>
</dbReference>
<evidence type="ECO:0000256" key="1">
    <source>
        <dbReference type="ARBA" id="ARBA00022723"/>
    </source>
</evidence>
<evidence type="ECO:0000256" key="2">
    <source>
        <dbReference type="ARBA" id="ARBA00022801"/>
    </source>
</evidence>
<comment type="caution">
    <text evidence="4">The sequence shown here is derived from an EMBL/GenBank/DDBJ whole genome shotgun (WGS) entry which is preliminary data.</text>
</comment>
<dbReference type="RefSeq" id="WP_051514761.1">
    <property type="nucleotide sequence ID" value="NZ_AZQP01000001.1"/>
</dbReference>